<evidence type="ECO:0000313" key="3">
    <source>
        <dbReference type="Proteomes" id="UP001621714"/>
    </source>
</evidence>
<organism evidence="2 3">
    <name type="scientific">Marinospirillum alkalitolerans</name>
    <dbReference type="NCBI Taxonomy" id="3123374"/>
    <lineage>
        <taxon>Bacteria</taxon>
        <taxon>Pseudomonadati</taxon>
        <taxon>Pseudomonadota</taxon>
        <taxon>Gammaproteobacteria</taxon>
        <taxon>Oceanospirillales</taxon>
        <taxon>Oceanospirillaceae</taxon>
        <taxon>Marinospirillum</taxon>
    </lineage>
</organism>
<dbReference type="EMBL" id="JBANFI010000007">
    <property type="protein sequence ID" value="MFK7161613.1"/>
    <property type="molecule type" value="Genomic_DNA"/>
</dbReference>
<evidence type="ECO:0000313" key="2">
    <source>
        <dbReference type="EMBL" id="MFK7161613.1"/>
    </source>
</evidence>
<protein>
    <submittedName>
        <fullName evidence="2">Uncharacterized protein</fullName>
    </submittedName>
</protein>
<accession>A0ABW8Q1A2</accession>
<keyword evidence="3" id="KW-1185">Reference proteome</keyword>
<reference evidence="2 3" key="1">
    <citation type="submission" date="2024-02" db="EMBL/GenBank/DDBJ databases">
        <title>Marinospirillum sp. MEB 164 isolated from Lonar lake sediment.</title>
        <authorList>
            <person name="Joshi A."/>
            <person name="Thite S."/>
        </authorList>
    </citation>
    <scope>NUCLEOTIDE SEQUENCE [LARGE SCALE GENOMIC DNA]</scope>
    <source>
        <strain evidence="2 3">MEB164</strain>
    </source>
</reference>
<feature type="chain" id="PRO_5045774150" evidence="1">
    <location>
        <begin position="23"/>
        <end position="259"/>
    </location>
</feature>
<dbReference type="Proteomes" id="UP001621714">
    <property type="component" value="Unassembled WGS sequence"/>
</dbReference>
<gene>
    <name evidence="2" type="ORF">V6U78_11255</name>
</gene>
<name>A0ABW8Q1A2_9GAMM</name>
<feature type="signal peptide" evidence="1">
    <location>
        <begin position="1"/>
        <end position="22"/>
    </location>
</feature>
<evidence type="ECO:0000256" key="1">
    <source>
        <dbReference type="SAM" id="SignalP"/>
    </source>
</evidence>
<sequence>MSSLPQLILCLLLLCTQVLAFAQSSPNTPDSSTPHPNSMTPAEAQAHFAPWITEGWQLELYRTGDLNHNGQQDTLLVLLEDDPNKLIAHQDSYGAPPLNVNPRRLIILLGSASGDQLLISRDDFLPPPANADAPCLADPLDDIQLHSGALLIQLRYFLSCGSNWTASQTLHFVMVEDRLRLAEYRYFGFSRYHGEVTHFTLDYLTSTLHRTLNENVFEDTKVTVENLPLSPLPPFYLEHINLICDQPAAPACAWSRAGQ</sequence>
<comment type="caution">
    <text evidence="2">The sequence shown here is derived from an EMBL/GenBank/DDBJ whole genome shotgun (WGS) entry which is preliminary data.</text>
</comment>
<keyword evidence="1" id="KW-0732">Signal</keyword>
<proteinExistence type="predicted"/>
<dbReference type="RefSeq" id="WP_405340769.1">
    <property type="nucleotide sequence ID" value="NZ_JBANFI010000007.1"/>
</dbReference>